<name>A0AA88EF88_FICCA</name>
<protein>
    <submittedName>
        <fullName evidence="1">Uncharacterized protein</fullName>
    </submittedName>
</protein>
<keyword evidence="2" id="KW-1185">Reference proteome</keyword>
<proteinExistence type="predicted"/>
<dbReference type="EMBL" id="BTGU01013311">
    <property type="protein sequence ID" value="GMN73812.1"/>
    <property type="molecule type" value="Genomic_DNA"/>
</dbReference>
<sequence>MSEKTSRGVGGPDLTTVGAWAGGGSAGWVGTRKVRSRDCATSLRRIWLAWRCAVLNGSACVTVQWLAMKSLRRRCGGVSDSVTG</sequence>
<dbReference type="Proteomes" id="UP001187192">
    <property type="component" value="Unassembled WGS sequence"/>
</dbReference>
<gene>
    <name evidence="1" type="ORF">TIFTF001_053743</name>
</gene>
<evidence type="ECO:0000313" key="2">
    <source>
        <dbReference type="Proteomes" id="UP001187192"/>
    </source>
</evidence>
<comment type="caution">
    <text evidence="1">The sequence shown here is derived from an EMBL/GenBank/DDBJ whole genome shotgun (WGS) entry which is preliminary data.</text>
</comment>
<accession>A0AA88EF88</accession>
<reference evidence="1" key="1">
    <citation type="submission" date="2023-07" db="EMBL/GenBank/DDBJ databases">
        <title>draft genome sequence of fig (Ficus carica).</title>
        <authorList>
            <person name="Takahashi T."/>
            <person name="Nishimura K."/>
        </authorList>
    </citation>
    <scope>NUCLEOTIDE SEQUENCE</scope>
</reference>
<evidence type="ECO:0000313" key="1">
    <source>
        <dbReference type="EMBL" id="GMN73812.1"/>
    </source>
</evidence>
<dbReference type="AlphaFoldDB" id="A0AA88EF88"/>
<organism evidence="1 2">
    <name type="scientific">Ficus carica</name>
    <name type="common">Common fig</name>
    <dbReference type="NCBI Taxonomy" id="3494"/>
    <lineage>
        <taxon>Eukaryota</taxon>
        <taxon>Viridiplantae</taxon>
        <taxon>Streptophyta</taxon>
        <taxon>Embryophyta</taxon>
        <taxon>Tracheophyta</taxon>
        <taxon>Spermatophyta</taxon>
        <taxon>Magnoliopsida</taxon>
        <taxon>eudicotyledons</taxon>
        <taxon>Gunneridae</taxon>
        <taxon>Pentapetalae</taxon>
        <taxon>rosids</taxon>
        <taxon>fabids</taxon>
        <taxon>Rosales</taxon>
        <taxon>Moraceae</taxon>
        <taxon>Ficeae</taxon>
        <taxon>Ficus</taxon>
    </lineage>
</organism>